<accession>A0A8S5LTB8</accession>
<sequence length="151" mass="16654">MFPHTVTIYNVSQETDPATFKDVEKTYITVLRGVLLEASKAANVRQSGLEGADAVNLYIPFSTPAVDGVTGTEKRYVGPQEFWRAADKSGIWTLSTDGNGGTTFFIKGEVVEPDKTEQALEMLYDDVYKVTKVDMKDFGSQDMRHFEVGGA</sequence>
<dbReference type="EMBL" id="BK014734">
    <property type="protein sequence ID" value="DAD73297.1"/>
    <property type="molecule type" value="Genomic_DNA"/>
</dbReference>
<protein>
    <submittedName>
        <fullName evidence="1">Uncharacterized protein</fullName>
    </submittedName>
</protein>
<reference evidence="1" key="1">
    <citation type="journal article" date="2021" name="Proc. Natl. Acad. Sci. U.S.A.">
        <title>A Catalog of Tens of Thousands of Viruses from Human Metagenomes Reveals Hidden Associations with Chronic Diseases.</title>
        <authorList>
            <person name="Tisza M.J."/>
            <person name="Buck C.B."/>
        </authorList>
    </citation>
    <scope>NUCLEOTIDE SEQUENCE</scope>
    <source>
        <strain evidence="1">CtOIB27</strain>
    </source>
</reference>
<organism evidence="1">
    <name type="scientific">Siphoviridae sp. ctOIB27</name>
    <dbReference type="NCBI Taxonomy" id="2826308"/>
    <lineage>
        <taxon>Viruses</taxon>
        <taxon>Duplodnaviria</taxon>
        <taxon>Heunggongvirae</taxon>
        <taxon>Uroviricota</taxon>
        <taxon>Caudoviricetes</taxon>
    </lineage>
</organism>
<proteinExistence type="predicted"/>
<evidence type="ECO:0000313" key="1">
    <source>
        <dbReference type="EMBL" id="DAD73297.1"/>
    </source>
</evidence>
<name>A0A8S5LTB8_9CAUD</name>